<protein>
    <submittedName>
        <fullName evidence="2">Uncharacterized protein</fullName>
    </submittedName>
</protein>
<dbReference type="InParanoid" id="A0A4S2MQ43"/>
<feature type="compositionally biased region" description="Polar residues" evidence="1">
    <location>
        <begin position="274"/>
        <end position="290"/>
    </location>
</feature>
<keyword evidence="3" id="KW-1185">Reference proteome</keyword>
<evidence type="ECO:0000313" key="3">
    <source>
        <dbReference type="Proteomes" id="UP000298138"/>
    </source>
</evidence>
<dbReference type="PRINTS" id="PR01217">
    <property type="entry name" value="PRICHEXTENSN"/>
</dbReference>
<accession>A0A4S2MQ43</accession>
<feature type="compositionally biased region" description="Pro residues" evidence="1">
    <location>
        <begin position="199"/>
        <end position="214"/>
    </location>
</feature>
<evidence type="ECO:0000313" key="2">
    <source>
        <dbReference type="EMBL" id="TGZ79336.1"/>
    </source>
</evidence>
<feature type="region of interest" description="Disordered" evidence="1">
    <location>
        <begin position="1"/>
        <end position="562"/>
    </location>
</feature>
<feature type="compositionally biased region" description="Low complexity" evidence="1">
    <location>
        <begin position="104"/>
        <end position="121"/>
    </location>
</feature>
<feature type="compositionally biased region" description="Basic and acidic residues" evidence="1">
    <location>
        <begin position="311"/>
        <end position="321"/>
    </location>
</feature>
<evidence type="ECO:0000256" key="1">
    <source>
        <dbReference type="SAM" id="MobiDB-lite"/>
    </source>
</evidence>
<feature type="compositionally biased region" description="Pro residues" evidence="1">
    <location>
        <begin position="259"/>
        <end position="269"/>
    </location>
</feature>
<dbReference type="Proteomes" id="UP000298138">
    <property type="component" value="Unassembled WGS sequence"/>
</dbReference>
<organism evidence="2 3">
    <name type="scientific">Ascodesmis nigricans</name>
    <dbReference type="NCBI Taxonomy" id="341454"/>
    <lineage>
        <taxon>Eukaryota</taxon>
        <taxon>Fungi</taxon>
        <taxon>Dikarya</taxon>
        <taxon>Ascomycota</taxon>
        <taxon>Pezizomycotina</taxon>
        <taxon>Pezizomycetes</taxon>
        <taxon>Pezizales</taxon>
        <taxon>Ascodesmidaceae</taxon>
        <taxon>Ascodesmis</taxon>
    </lineage>
</organism>
<dbReference type="PROSITE" id="PS50096">
    <property type="entry name" value="IQ"/>
    <property type="match status" value="1"/>
</dbReference>
<dbReference type="AlphaFoldDB" id="A0A4S2MQ43"/>
<feature type="compositionally biased region" description="Low complexity" evidence="1">
    <location>
        <begin position="28"/>
        <end position="45"/>
    </location>
</feature>
<feature type="compositionally biased region" description="Basic residues" evidence="1">
    <location>
        <begin position="383"/>
        <end position="396"/>
    </location>
</feature>
<feature type="compositionally biased region" description="Basic and acidic residues" evidence="1">
    <location>
        <begin position="249"/>
        <end position="258"/>
    </location>
</feature>
<dbReference type="EMBL" id="ML220132">
    <property type="protein sequence ID" value="TGZ79336.1"/>
    <property type="molecule type" value="Genomic_DNA"/>
</dbReference>
<feature type="compositionally biased region" description="Pro residues" evidence="1">
    <location>
        <begin position="341"/>
        <end position="362"/>
    </location>
</feature>
<reference evidence="2 3" key="1">
    <citation type="submission" date="2019-04" db="EMBL/GenBank/DDBJ databases">
        <title>Comparative genomics and transcriptomics to analyze fruiting body development in filamentous ascomycetes.</title>
        <authorList>
            <consortium name="DOE Joint Genome Institute"/>
            <person name="Lutkenhaus R."/>
            <person name="Traeger S."/>
            <person name="Breuer J."/>
            <person name="Kuo A."/>
            <person name="Lipzen A."/>
            <person name="Pangilinan J."/>
            <person name="Dilworth D."/>
            <person name="Sandor L."/>
            <person name="Poggeler S."/>
            <person name="Barry K."/>
            <person name="Grigoriev I.V."/>
            <person name="Nowrousian M."/>
        </authorList>
    </citation>
    <scope>NUCLEOTIDE SEQUENCE [LARGE SCALE GENOMIC DNA]</scope>
    <source>
        <strain evidence="2 3">CBS 389.68</strain>
    </source>
</reference>
<feature type="compositionally biased region" description="Basic residues" evidence="1">
    <location>
        <begin position="428"/>
        <end position="447"/>
    </location>
</feature>
<feature type="compositionally biased region" description="Polar residues" evidence="1">
    <location>
        <begin position="55"/>
        <end position="72"/>
    </location>
</feature>
<feature type="compositionally biased region" description="Pro residues" evidence="1">
    <location>
        <begin position="172"/>
        <end position="185"/>
    </location>
</feature>
<gene>
    <name evidence="2" type="ORF">EX30DRAFT_111470</name>
</gene>
<feature type="compositionally biased region" description="Basic residues" evidence="1">
    <location>
        <begin position="515"/>
        <end position="525"/>
    </location>
</feature>
<feature type="compositionally biased region" description="Basic and acidic residues" evidence="1">
    <location>
        <begin position="529"/>
        <end position="559"/>
    </location>
</feature>
<feature type="compositionally biased region" description="Low complexity" evidence="1">
    <location>
        <begin position="331"/>
        <end position="340"/>
    </location>
</feature>
<proteinExistence type="predicted"/>
<name>A0A4S2MQ43_9PEZI</name>
<sequence>MAFRNSSTMPAYVTAPGQFPKYTNEGLSPSASSSTSSSSYPYTRSSRPRYADPISPNSQEPSLPSDTGSFPWSKNMPEAPAPGSPPDRNYYDSYDYRKPPPHDAQYSHYYPSPYYAQSPQYNPGYFPSPDPMAATPPMHAPYGQPSPPTAAGYPAHSWYPPPHMTYGHQLPPHYPQPPARQPYPQPEADYPAYHHPAEPIIPPQPPTYYDPYPPSRRTRHESAPEVPPTPAPAPAEQSKKPRGGILKQSKYEPKHEDPPPFAPAPPKTPAPDLSQISPAPTPSDTASNETGKQRRRPPPGAFRSSSRPAPRRIEDSHDHIVDAGPEPEPKLAPLPIAVSVPAPPPPPSLTPAPPADLPPPEPLQSGYASDDMDYPPTQELYIRRPRRRVRSISRGRRPSETDTSAHPTRPGMRPDSRTRSSYTAHARSPSRPRSISRPRSKSRRGRHAATDISEYARRHRSRSRYYADRYDDDEDREPLRITQGEAPPPPGNVRRSRSVYRREELKDEPEGDRRVARRSKSRRALSRPGGDRRYESERERRKRKEREAYEREAHKRREEDMAEMAKIQSQLANLLRNPTALENFDAAKISLGG</sequence>